<evidence type="ECO:0000313" key="5">
    <source>
        <dbReference type="EMBL" id="PWJ12578.1"/>
    </source>
</evidence>
<evidence type="ECO:0000313" key="6">
    <source>
        <dbReference type="Proteomes" id="UP000245720"/>
    </source>
</evidence>
<feature type="chain" id="PRO_5038895075" evidence="3">
    <location>
        <begin position="20"/>
        <end position="214"/>
    </location>
</feature>
<dbReference type="OrthoDB" id="1819970at2"/>
<dbReference type="AlphaFoldDB" id="A0A315XYW9"/>
<protein>
    <submittedName>
        <fullName evidence="5">Uncharacterized protein DUF4352</fullName>
    </submittedName>
</protein>
<feature type="signal peptide" evidence="3">
    <location>
        <begin position="1"/>
        <end position="19"/>
    </location>
</feature>
<evidence type="ECO:0000256" key="1">
    <source>
        <dbReference type="ARBA" id="ARBA00022729"/>
    </source>
</evidence>
<feature type="domain" description="DUF4352" evidence="4">
    <location>
        <begin position="68"/>
        <end position="182"/>
    </location>
</feature>
<gene>
    <name evidence="5" type="ORF">IE37_01661</name>
</gene>
<dbReference type="Gene3D" id="2.60.40.1240">
    <property type="match status" value="1"/>
</dbReference>
<reference evidence="5 6" key="1">
    <citation type="submission" date="2018-05" db="EMBL/GenBank/DDBJ databases">
        <title>The Hungate 1000. A catalogue of reference genomes from the rumen microbiome.</title>
        <authorList>
            <person name="Kelly W."/>
        </authorList>
    </citation>
    <scope>NUCLEOTIDE SEQUENCE [LARGE SCALE GENOMIC DNA]</scope>
    <source>
        <strain evidence="5 6">SAb67</strain>
    </source>
</reference>
<evidence type="ECO:0000256" key="2">
    <source>
        <dbReference type="SAM" id="MobiDB-lite"/>
    </source>
</evidence>
<keyword evidence="1 3" id="KW-0732">Signal</keyword>
<organism evidence="5 6">
    <name type="scientific">Ruminococcus flavefaciens</name>
    <dbReference type="NCBI Taxonomy" id="1265"/>
    <lineage>
        <taxon>Bacteria</taxon>
        <taxon>Bacillati</taxon>
        <taxon>Bacillota</taxon>
        <taxon>Clostridia</taxon>
        <taxon>Eubacteriales</taxon>
        <taxon>Oscillospiraceae</taxon>
        <taxon>Ruminococcus</taxon>
    </lineage>
</organism>
<dbReference type="InterPro" id="IPR029051">
    <property type="entry name" value="DUF4352"/>
</dbReference>
<accession>A0A315XYW9</accession>
<dbReference type="Pfam" id="PF11611">
    <property type="entry name" value="DUF4352"/>
    <property type="match status" value="1"/>
</dbReference>
<dbReference type="RefSeq" id="WP_109726441.1">
    <property type="nucleotide sequence ID" value="NZ_CACYST010000060.1"/>
</dbReference>
<comment type="caution">
    <text evidence="5">The sequence shown here is derived from an EMBL/GenBank/DDBJ whole genome shotgun (WGS) entry which is preliminary data.</text>
</comment>
<evidence type="ECO:0000256" key="3">
    <source>
        <dbReference type="SAM" id="SignalP"/>
    </source>
</evidence>
<dbReference type="InterPro" id="IPR029050">
    <property type="entry name" value="Immunoprotect_excell_Ig-like"/>
</dbReference>
<name>A0A315XYW9_RUMFL</name>
<feature type="region of interest" description="Disordered" evidence="2">
    <location>
        <begin position="27"/>
        <end position="60"/>
    </location>
</feature>
<proteinExistence type="predicted"/>
<dbReference type="Proteomes" id="UP000245720">
    <property type="component" value="Unassembled WGS sequence"/>
</dbReference>
<sequence>MKTSKLFAFTLAAVLTASAAAGCLDKKSSSSKDVNISVDATEPDNGPALQPQENVKHGPVGENKVEAEIGKEETANDTGFTLNAVIDGGHSDDGQKFLFFDITLKNATADAYTLSTLNNFYILTNDGEEIYSDVRSQLYANKYFNTEKYYADPFDIPSNGQFSGIIGGYTVDEDLNDFTLCFFPTGSDPLAKETVFNYKITADDIKEADSSLMK</sequence>
<evidence type="ECO:0000259" key="4">
    <source>
        <dbReference type="Pfam" id="PF11611"/>
    </source>
</evidence>
<dbReference type="PROSITE" id="PS51257">
    <property type="entry name" value="PROKAR_LIPOPROTEIN"/>
    <property type="match status" value="1"/>
</dbReference>
<dbReference type="EMBL" id="QGDI01000006">
    <property type="protein sequence ID" value="PWJ12578.1"/>
    <property type="molecule type" value="Genomic_DNA"/>
</dbReference>